<protein>
    <submittedName>
        <fullName evidence="2">Uncharacterized protein</fullName>
    </submittedName>
</protein>
<feature type="region of interest" description="Disordered" evidence="1">
    <location>
        <begin position="170"/>
        <end position="541"/>
    </location>
</feature>
<evidence type="ECO:0000256" key="1">
    <source>
        <dbReference type="SAM" id="MobiDB-lite"/>
    </source>
</evidence>
<sequence length="776" mass="81442">MAVFGRKLSADSDAASFGDVQDPHVYTYTDDAGVSRTGAVGPMAHKHHVAAALKSRKAQLEPEYAAAVLRCYIYAKVTKGRGEEAIEGKLDVLEREMAVASQRPHLKAAFTTVRREQGLFVSTPTPASPPLLEPLPSFEPIRASGLIAGLSMPPRSQTVATAAITVTAGTMSSSKSSKHYTPRDSLATSPRFDFSAPAPGFTPLPLLDDDSSDGSPPTEGLTHFFPAPPVDVPSGPAPSRAPVVSPSASALPRVTPPAPHRSRESPRTELREQPQARGPTPARNVTSPAATHPRRPPPPPQSQSQPSAPMQIQYSPEALIRSPSSPNANPKRSPTSPSELAYLASGRPYPAPPKWHQGPPQQPPRPALSPPFVPPARPPPRPRNFGPPPGIASTLARSPPRSTSLPGLAAIEQGQQYFHPAHRPQGSLGGTVPTPYGHQRQNSNSGSQGHQRQLSGQQQGPMVHSHQRQLSGSAPAPYYPQQHPGLTYQQNMAASAPDQRSHSRQASNGGGGGASGLQRGPSLTGPGLQRGPSLTYGPPVNVYADTTAQISSILTGPVGGGSARRPPQPAPAPAPALLPPSPLPSADDGERSSGETAPTSYIATPPNASPDPTVDKYTSPRPAPPSPKAGVRVAPPQTPASSYPTQTRLPPPKLSPRAPAQQVLPQRKSSLRRPAAKPRASPPPTAPPVPKATTATPATPAAAAKATSPPKRDFFRKNSASSPQQQQHALYIPHSQRARQDAPAYPGIAGMEARLALVGMSTEPEAKPARRWGNKI</sequence>
<evidence type="ECO:0000313" key="3">
    <source>
        <dbReference type="Proteomes" id="UP000827549"/>
    </source>
</evidence>
<dbReference type="Proteomes" id="UP000827549">
    <property type="component" value="Chromosome 5"/>
</dbReference>
<feature type="compositionally biased region" description="Pro residues" evidence="1">
    <location>
        <begin position="680"/>
        <end position="690"/>
    </location>
</feature>
<accession>A0AAF1BSX4</accession>
<feature type="compositionally biased region" description="Low complexity" evidence="1">
    <location>
        <begin position="691"/>
        <end position="709"/>
    </location>
</feature>
<organism evidence="2 3">
    <name type="scientific">Vanrija pseudolonga</name>
    <dbReference type="NCBI Taxonomy" id="143232"/>
    <lineage>
        <taxon>Eukaryota</taxon>
        <taxon>Fungi</taxon>
        <taxon>Dikarya</taxon>
        <taxon>Basidiomycota</taxon>
        <taxon>Agaricomycotina</taxon>
        <taxon>Tremellomycetes</taxon>
        <taxon>Trichosporonales</taxon>
        <taxon>Trichosporonaceae</taxon>
        <taxon>Vanrija</taxon>
    </lineage>
</organism>
<feature type="compositionally biased region" description="Polar residues" evidence="1">
    <location>
        <begin position="718"/>
        <end position="728"/>
    </location>
</feature>
<feature type="compositionally biased region" description="Polar residues" evidence="1">
    <location>
        <begin position="639"/>
        <end position="648"/>
    </location>
</feature>
<feature type="compositionally biased region" description="Polar residues" evidence="1">
    <location>
        <begin position="322"/>
        <end position="338"/>
    </location>
</feature>
<dbReference type="RefSeq" id="XP_062630069.1">
    <property type="nucleotide sequence ID" value="XM_062774085.1"/>
</dbReference>
<feature type="region of interest" description="Disordered" evidence="1">
    <location>
        <begin position="553"/>
        <end position="741"/>
    </location>
</feature>
<feature type="compositionally biased region" description="Low complexity" evidence="1">
    <location>
        <begin position="232"/>
        <end position="253"/>
    </location>
</feature>
<feature type="compositionally biased region" description="Pro residues" evidence="1">
    <location>
        <begin position="360"/>
        <end position="390"/>
    </location>
</feature>
<evidence type="ECO:0000313" key="2">
    <source>
        <dbReference type="EMBL" id="WOO84043.1"/>
    </source>
</evidence>
<dbReference type="EMBL" id="CP086718">
    <property type="protein sequence ID" value="WOO84043.1"/>
    <property type="molecule type" value="Genomic_DNA"/>
</dbReference>
<reference evidence="2" key="1">
    <citation type="submission" date="2023-10" db="EMBL/GenBank/DDBJ databases">
        <authorList>
            <person name="Noh H."/>
        </authorList>
    </citation>
    <scope>NUCLEOTIDE SEQUENCE</scope>
    <source>
        <strain evidence="2">DUCC4014</strain>
    </source>
</reference>
<feature type="compositionally biased region" description="Pro residues" evidence="1">
    <location>
        <begin position="566"/>
        <end position="583"/>
    </location>
</feature>
<feature type="compositionally biased region" description="Basic and acidic residues" evidence="1">
    <location>
        <begin position="261"/>
        <end position="274"/>
    </location>
</feature>
<keyword evidence="3" id="KW-1185">Reference proteome</keyword>
<name>A0AAF1BSX4_9TREE</name>
<dbReference type="GeneID" id="87810737"/>
<gene>
    <name evidence="2" type="ORF">LOC62_05G007565</name>
</gene>
<proteinExistence type="predicted"/>
<feature type="compositionally biased region" description="Low complexity" evidence="1">
    <location>
        <begin position="445"/>
        <end position="460"/>
    </location>
</feature>
<dbReference type="AlphaFoldDB" id="A0AAF1BSX4"/>